<organism evidence="1 2">
    <name type="scientific">Agaribacter marinus</name>
    <dbReference type="NCBI Taxonomy" id="1431249"/>
    <lineage>
        <taxon>Bacteria</taxon>
        <taxon>Pseudomonadati</taxon>
        <taxon>Pseudomonadota</taxon>
        <taxon>Gammaproteobacteria</taxon>
        <taxon>Alteromonadales</taxon>
        <taxon>Alteromonadaceae</taxon>
        <taxon>Agaribacter</taxon>
    </lineage>
</organism>
<name>A0AA37SVW2_9ALTE</name>
<sequence>MIFKQLFVPKHKHKSPEKRKEAISQVSVVDDSNKQWLHELAFNDADLSVKLAALEKLDQFTMWLKSYEAKGSDVLTSKSKVMASRLLEDKAHVSDVLFEDFVKQSRHPEIIKRMLTDSPRLADNKTLYLDTLFKLGNSNDVLRFYREKADEEQQTFIVEKFDDEKDLKRLRKNATGQQVIDIVDNKLSEIAKRARIPQEVAQETTLINSRLLALVDSQDYLYVADQKTMLLGEFEVVKSKFDYLNERQSAEIVEKFLYLKAKVEKRLIDLKPAYEQSVELAETTDLLGELATQLEQINTQVSYLLDADSQDEVNIQSELLSNSLNDAAVNRDKLSLRISEASTGAHRQQLKVLSKQIETNQHQLKSLGELVEKNHSLKLKLAVIAKAWDEFLQGNMSQDALSEEFTFAKKHFAQLDKHSKKLFSEWRALSKNINAHFNELKTQQEKASKRCFAKLNIISRLIVDGKLKAAISTFNHAQSLYQNIERPTRSLQSKYDELAEKVSELKDWQSYVATPKKPELLTQVEDLIADTTLMPPDRANKIKQLRQEWNSLGRLNTDDDDKLNLTFDEQLEKAFLPCREYYAALEVERNQNAENARSIIKDVEVLMQEGDVTVLAKALPALTSKFRKIRILNHSDKNALNKSFNEISSPLYDKLNAFYEDNRARKQKLIDKTTALINEDDIQSAAAQAKQSQADWKNIGFAGKQHDNKLWQDFRDANDAIFNKLSALKKGAADNALAELTEFITQIKDIESVVAQDSSIAQLNDTKLKVQQMMIDTGSLGRKAITDFNAEKSRVASLIDDRINVINSAGAIESLQNTIDFLQQWTSPENIDNLSELPSKVRNAVEGKIEAYSFYKGLSRDEVFTTLLLLLDTDKPPANKTLQLKLLAAKLEGQQGLDAKTAWLQWISVGVLQAEDNAQLNTHQALLLANVKAL</sequence>
<dbReference type="RefSeq" id="WP_284216031.1">
    <property type="nucleotide sequence ID" value="NZ_BSOT01000005.1"/>
</dbReference>
<evidence type="ECO:0000313" key="1">
    <source>
        <dbReference type="EMBL" id="GLR69719.1"/>
    </source>
</evidence>
<keyword evidence="2" id="KW-1185">Reference proteome</keyword>
<dbReference type="EMBL" id="BSOT01000005">
    <property type="protein sequence ID" value="GLR69719.1"/>
    <property type="molecule type" value="Genomic_DNA"/>
</dbReference>
<evidence type="ECO:0008006" key="3">
    <source>
        <dbReference type="Google" id="ProtNLM"/>
    </source>
</evidence>
<comment type="caution">
    <text evidence="1">The sequence shown here is derived from an EMBL/GenBank/DDBJ whole genome shotgun (WGS) entry which is preliminary data.</text>
</comment>
<dbReference type="Proteomes" id="UP001156601">
    <property type="component" value="Unassembled WGS sequence"/>
</dbReference>
<protein>
    <recommendedName>
        <fullName evidence="3">DUF349 domain-containing protein</fullName>
    </recommendedName>
</protein>
<reference evidence="1" key="1">
    <citation type="journal article" date="2014" name="Int. J. Syst. Evol. Microbiol.">
        <title>Complete genome sequence of Corynebacterium casei LMG S-19264T (=DSM 44701T), isolated from a smear-ripened cheese.</title>
        <authorList>
            <consortium name="US DOE Joint Genome Institute (JGI-PGF)"/>
            <person name="Walter F."/>
            <person name="Albersmeier A."/>
            <person name="Kalinowski J."/>
            <person name="Ruckert C."/>
        </authorList>
    </citation>
    <scope>NUCLEOTIDE SEQUENCE</scope>
    <source>
        <strain evidence="1">NBRC 110023</strain>
    </source>
</reference>
<dbReference type="InterPro" id="IPR007139">
    <property type="entry name" value="DUF349"/>
</dbReference>
<dbReference type="AlphaFoldDB" id="A0AA37SVW2"/>
<proteinExistence type="predicted"/>
<evidence type="ECO:0000313" key="2">
    <source>
        <dbReference type="Proteomes" id="UP001156601"/>
    </source>
</evidence>
<dbReference type="Pfam" id="PF03993">
    <property type="entry name" value="DUF349"/>
    <property type="match status" value="1"/>
</dbReference>
<accession>A0AA37SVW2</accession>
<gene>
    <name evidence="1" type="ORF">GCM10007852_06270</name>
</gene>
<reference evidence="1" key="2">
    <citation type="submission" date="2023-01" db="EMBL/GenBank/DDBJ databases">
        <title>Draft genome sequence of Agaribacter marinus strain NBRC 110023.</title>
        <authorList>
            <person name="Sun Q."/>
            <person name="Mori K."/>
        </authorList>
    </citation>
    <scope>NUCLEOTIDE SEQUENCE</scope>
    <source>
        <strain evidence="1">NBRC 110023</strain>
    </source>
</reference>